<reference evidence="4" key="1">
    <citation type="submission" date="2021-01" db="EMBL/GenBank/DDBJ databases">
        <title>Adiantum capillus-veneris genome.</title>
        <authorList>
            <person name="Fang Y."/>
            <person name="Liao Q."/>
        </authorList>
    </citation>
    <scope>NUCLEOTIDE SEQUENCE</scope>
    <source>
        <strain evidence="4">H3</strain>
        <tissue evidence="4">Leaf</tissue>
    </source>
</reference>
<sequence>MSNSGLNWLEWISAIFHIASEALFQRFFARHLPKRMVLPQLAGLTCIVTGATSGIGLETAKQLAEAGAHVVLACRNTAAAEALVEEWHENIDASLKVEVMQLNLLSLSSVRSFCTAWESRNAPLHVLINNAGICSLLAPQKFSEDGYEEHMQVNYLAPALLTLLLLPSLLRCASRIVNVNSDAECFGAVDPDDLNLTSTSSGYSSLIAYAGSKLAQIYFTSILNSHLQYRSGVHAMCVNPGIVTTNVTRTLPKLVQTSHRHSTLFFFNPLEGARSVLFCATAQQALEHANKLRSEGWPLCPLFSSDCKPRIKHIQDQELSKASKVWDRTLELVGLSNDVIEKLLNP</sequence>
<dbReference type="AlphaFoldDB" id="A0A9D4UUQ3"/>
<proteinExistence type="inferred from homology"/>
<dbReference type="Gene3D" id="3.40.50.720">
    <property type="entry name" value="NAD(P)-binding Rossmann-like Domain"/>
    <property type="match status" value="1"/>
</dbReference>
<protein>
    <submittedName>
        <fullName evidence="4">Uncharacterized protein</fullName>
    </submittedName>
</protein>
<dbReference type="OrthoDB" id="191139at2759"/>
<comment type="caution">
    <text evidence="4">The sequence shown here is derived from an EMBL/GenBank/DDBJ whole genome shotgun (WGS) entry which is preliminary data.</text>
</comment>
<dbReference type="GO" id="GO:0016491">
    <property type="term" value="F:oxidoreductase activity"/>
    <property type="evidence" value="ECO:0007669"/>
    <property type="project" value="UniProtKB-KW"/>
</dbReference>
<evidence type="ECO:0000256" key="1">
    <source>
        <dbReference type="ARBA" id="ARBA00006484"/>
    </source>
</evidence>
<accession>A0A9D4UUQ3</accession>
<dbReference type="EMBL" id="JABFUD020000010">
    <property type="protein sequence ID" value="KAI5074174.1"/>
    <property type="molecule type" value="Genomic_DNA"/>
</dbReference>
<evidence type="ECO:0000256" key="2">
    <source>
        <dbReference type="ARBA" id="ARBA00023002"/>
    </source>
</evidence>
<evidence type="ECO:0000313" key="5">
    <source>
        <dbReference type="Proteomes" id="UP000886520"/>
    </source>
</evidence>
<dbReference type="Proteomes" id="UP000886520">
    <property type="component" value="Chromosome 10"/>
</dbReference>
<dbReference type="PRINTS" id="PR00080">
    <property type="entry name" value="SDRFAMILY"/>
</dbReference>
<name>A0A9D4UUQ3_ADICA</name>
<dbReference type="SUPFAM" id="SSF51735">
    <property type="entry name" value="NAD(P)-binding Rossmann-fold domains"/>
    <property type="match status" value="1"/>
</dbReference>
<comment type="similarity">
    <text evidence="1 3">Belongs to the short-chain dehydrogenases/reductases (SDR) family.</text>
</comment>
<dbReference type="PANTHER" id="PTHR24320">
    <property type="entry name" value="RETINOL DEHYDROGENASE"/>
    <property type="match status" value="1"/>
</dbReference>
<evidence type="ECO:0000256" key="3">
    <source>
        <dbReference type="RuleBase" id="RU000363"/>
    </source>
</evidence>
<gene>
    <name evidence="4" type="ORF">GOP47_0010135</name>
</gene>
<keyword evidence="2" id="KW-0560">Oxidoreductase</keyword>
<dbReference type="InterPro" id="IPR036291">
    <property type="entry name" value="NAD(P)-bd_dom_sf"/>
</dbReference>
<organism evidence="4 5">
    <name type="scientific">Adiantum capillus-veneris</name>
    <name type="common">Maidenhair fern</name>
    <dbReference type="NCBI Taxonomy" id="13818"/>
    <lineage>
        <taxon>Eukaryota</taxon>
        <taxon>Viridiplantae</taxon>
        <taxon>Streptophyta</taxon>
        <taxon>Embryophyta</taxon>
        <taxon>Tracheophyta</taxon>
        <taxon>Polypodiopsida</taxon>
        <taxon>Polypodiidae</taxon>
        <taxon>Polypodiales</taxon>
        <taxon>Pteridineae</taxon>
        <taxon>Pteridaceae</taxon>
        <taxon>Vittarioideae</taxon>
        <taxon>Adiantum</taxon>
    </lineage>
</organism>
<evidence type="ECO:0000313" key="4">
    <source>
        <dbReference type="EMBL" id="KAI5074174.1"/>
    </source>
</evidence>
<keyword evidence="5" id="KW-1185">Reference proteome</keyword>
<dbReference type="PRINTS" id="PR00081">
    <property type="entry name" value="GDHRDH"/>
</dbReference>
<dbReference type="PANTHER" id="PTHR24320:SF148">
    <property type="entry name" value="NAD(P)-BINDING ROSSMANN-FOLD SUPERFAMILY PROTEIN"/>
    <property type="match status" value="1"/>
</dbReference>
<dbReference type="InterPro" id="IPR002347">
    <property type="entry name" value="SDR_fam"/>
</dbReference>
<dbReference type="Pfam" id="PF00106">
    <property type="entry name" value="adh_short"/>
    <property type="match status" value="1"/>
</dbReference>